<evidence type="ECO:0000256" key="1">
    <source>
        <dbReference type="ARBA" id="ARBA00008987"/>
    </source>
</evidence>
<dbReference type="PROSITE" id="PS00194">
    <property type="entry name" value="THIOREDOXIN_1"/>
    <property type="match status" value="1"/>
</dbReference>
<gene>
    <name evidence="9" type="ordered locus">Emtol_3136</name>
</gene>
<dbReference type="CDD" id="cd02947">
    <property type="entry name" value="TRX_family"/>
    <property type="match status" value="1"/>
</dbReference>
<evidence type="ECO:0000256" key="7">
    <source>
        <dbReference type="PIRNR" id="PIRNR000077"/>
    </source>
</evidence>
<evidence type="ECO:0000313" key="9">
    <source>
        <dbReference type="EMBL" id="AFK04269.1"/>
    </source>
</evidence>
<name>A0ABM5N4H6_EMTOG</name>
<keyword evidence="4" id="KW-1015">Disulfide bond</keyword>
<dbReference type="NCBIfam" id="TIGR01068">
    <property type="entry name" value="thioredoxin"/>
    <property type="match status" value="1"/>
</dbReference>
<reference evidence="9 10" key="1">
    <citation type="submission" date="2011-07" db="EMBL/GenBank/DDBJ databases">
        <title>The complete genome of chromosome of Emticicia oligotrophica DSM 17448.</title>
        <authorList>
            <consortium name="US DOE Joint Genome Institute (JGI-PGF)"/>
            <person name="Lucas S."/>
            <person name="Han J."/>
            <person name="Lapidus A."/>
            <person name="Bruce D."/>
            <person name="Goodwin L."/>
            <person name="Pitluck S."/>
            <person name="Peters L."/>
            <person name="Kyrpides N."/>
            <person name="Mavromatis K."/>
            <person name="Ivanova N."/>
            <person name="Ovchinnikova G."/>
            <person name="Teshima H."/>
            <person name="Detter J.C."/>
            <person name="Tapia R."/>
            <person name="Han C."/>
            <person name="Land M."/>
            <person name="Hauser L."/>
            <person name="Markowitz V."/>
            <person name="Cheng J.-F."/>
            <person name="Hugenholtz P."/>
            <person name="Woyke T."/>
            <person name="Wu D."/>
            <person name="Tindall B."/>
            <person name="Pomrenke H."/>
            <person name="Brambilla E."/>
            <person name="Klenk H.-P."/>
            <person name="Eisen J.A."/>
        </authorList>
    </citation>
    <scope>NUCLEOTIDE SEQUENCE [LARGE SCALE GENOMIC DNA]</scope>
    <source>
        <strain evidence="9 10">DSM 17448</strain>
    </source>
</reference>
<dbReference type="InterPro" id="IPR036249">
    <property type="entry name" value="Thioredoxin-like_sf"/>
</dbReference>
<keyword evidence="3" id="KW-0249">Electron transport</keyword>
<evidence type="ECO:0000256" key="3">
    <source>
        <dbReference type="ARBA" id="ARBA00022982"/>
    </source>
</evidence>
<evidence type="ECO:0000256" key="4">
    <source>
        <dbReference type="ARBA" id="ARBA00023157"/>
    </source>
</evidence>
<evidence type="ECO:0000256" key="5">
    <source>
        <dbReference type="ARBA" id="ARBA00023284"/>
    </source>
</evidence>
<dbReference type="EMBL" id="CP002961">
    <property type="protein sequence ID" value="AFK04269.1"/>
    <property type="molecule type" value="Genomic_DNA"/>
</dbReference>
<comment type="similarity">
    <text evidence="1 7">Belongs to the thioredoxin family.</text>
</comment>
<dbReference type="RefSeq" id="WP_015029963.1">
    <property type="nucleotide sequence ID" value="NC_018748.1"/>
</dbReference>
<dbReference type="InterPro" id="IPR005746">
    <property type="entry name" value="Thioredoxin"/>
</dbReference>
<dbReference type="PANTHER" id="PTHR45663:SF11">
    <property type="entry name" value="GEO12009P1"/>
    <property type="match status" value="1"/>
</dbReference>
<evidence type="ECO:0000256" key="6">
    <source>
        <dbReference type="NCBIfam" id="TIGR01068"/>
    </source>
</evidence>
<dbReference type="SUPFAM" id="SSF52833">
    <property type="entry name" value="Thioredoxin-like"/>
    <property type="match status" value="1"/>
</dbReference>
<keyword evidence="5" id="KW-0676">Redox-active center</keyword>
<organism evidence="9 10">
    <name type="scientific">Emticicia oligotrophica (strain DSM 17448 / CIP 109782 / MTCC 6937 / GPTSA100-15)</name>
    <dbReference type="NCBI Taxonomy" id="929562"/>
    <lineage>
        <taxon>Bacteria</taxon>
        <taxon>Pseudomonadati</taxon>
        <taxon>Bacteroidota</taxon>
        <taxon>Cytophagia</taxon>
        <taxon>Cytophagales</taxon>
        <taxon>Leadbetterellaceae</taxon>
        <taxon>Emticicia</taxon>
    </lineage>
</organism>
<dbReference type="Proteomes" id="UP000002875">
    <property type="component" value="Chromosome"/>
</dbReference>
<evidence type="ECO:0000256" key="2">
    <source>
        <dbReference type="ARBA" id="ARBA00022448"/>
    </source>
</evidence>
<dbReference type="PIRSF" id="PIRSF000077">
    <property type="entry name" value="Thioredoxin"/>
    <property type="match status" value="1"/>
</dbReference>
<proteinExistence type="inferred from homology"/>
<dbReference type="Gene3D" id="3.40.30.10">
    <property type="entry name" value="Glutaredoxin"/>
    <property type="match status" value="1"/>
</dbReference>
<evidence type="ECO:0000259" key="8">
    <source>
        <dbReference type="PROSITE" id="PS51352"/>
    </source>
</evidence>
<dbReference type="PRINTS" id="PR00421">
    <property type="entry name" value="THIOREDOXIN"/>
</dbReference>
<dbReference type="InterPro" id="IPR013766">
    <property type="entry name" value="Thioredoxin_domain"/>
</dbReference>
<accession>A0ABM5N4H6</accession>
<feature type="domain" description="Thioredoxin" evidence="8">
    <location>
        <begin position="1"/>
        <end position="105"/>
    </location>
</feature>
<evidence type="ECO:0000313" key="10">
    <source>
        <dbReference type="Proteomes" id="UP000002875"/>
    </source>
</evidence>
<keyword evidence="2" id="KW-0813">Transport</keyword>
<keyword evidence="10" id="KW-1185">Reference proteome</keyword>
<dbReference type="PROSITE" id="PS51352">
    <property type="entry name" value="THIOREDOXIN_2"/>
    <property type="match status" value="1"/>
</dbReference>
<protein>
    <recommendedName>
        <fullName evidence="6 7">Thioredoxin</fullName>
    </recommendedName>
</protein>
<dbReference type="PANTHER" id="PTHR45663">
    <property type="entry name" value="GEO12009P1"/>
    <property type="match status" value="1"/>
</dbReference>
<sequence>MNTTEKKESFADIIGGDTPVLVDFFAEWCGPCKMMSPILQDFAAEMGNRVRVLKVDVDRNPALAQNFRIQGVPTLMLFKNGEAKWRQSGVLQKKQLEQIINQFAG</sequence>
<dbReference type="InterPro" id="IPR017937">
    <property type="entry name" value="Thioredoxin_CS"/>
</dbReference>
<dbReference type="Pfam" id="PF00085">
    <property type="entry name" value="Thioredoxin"/>
    <property type="match status" value="1"/>
</dbReference>